<name>A0A401TM94_CHIPU</name>
<proteinExistence type="predicted"/>
<feature type="non-terminal residue" evidence="1">
    <location>
        <position position="70"/>
    </location>
</feature>
<dbReference type="Proteomes" id="UP000287033">
    <property type="component" value="Unassembled WGS sequence"/>
</dbReference>
<accession>A0A401TM94</accession>
<dbReference type="AlphaFoldDB" id="A0A401TM94"/>
<sequence length="70" mass="6810">MRAASPAIDCAIAFAASESGAASGASGPTSASMKAPVTQDAATLASISTNSPLAMPRRTSLAIWSASAAR</sequence>
<organism evidence="1 2">
    <name type="scientific">Chiloscyllium punctatum</name>
    <name type="common">Brownbanded bambooshark</name>
    <name type="synonym">Hemiscyllium punctatum</name>
    <dbReference type="NCBI Taxonomy" id="137246"/>
    <lineage>
        <taxon>Eukaryota</taxon>
        <taxon>Metazoa</taxon>
        <taxon>Chordata</taxon>
        <taxon>Craniata</taxon>
        <taxon>Vertebrata</taxon>
        <taxon>Chondrichthyes</taxon>
        <taxon>Elasmobranchii</taxon>
        <taxon>Galeomorphii</taxon>
        <taxon>Galeoidea</taxon>
        <taxon>Orectolobiformes</taxon>
        <taxon>Hemiscylliidae</taxon>
        <taxon>Chiloscyllium</taxon>
    </lineage>
</organism>
<evidence type="ECO:0000313" key="2">
    <source>
        <dbReference type="Proteomes" id="UP000287033"/>
    </source>
</evidence>
<dbReference type="EMBL" id="BEZZ01116927">
    <property type="protein sequence ID" value="GCC43777.1"/>
    <property type="molecule type" value="Genomic_DNA"/>
</dbReference>
<reference evidence="1 2" key="1">
    <citation type="journal article" date="2018" name="Nat. Ecol. Evol.">
        <title>Shark genomes provide insights into elasmobranch evolution and the origin of vertebrates.</title>
        <authorList>
            <person name="Hara Y"/>
            <person name="Yamaguchi K"/>
            <person name="Onimaru K"/>
            <person name="Kadota M"/>
            <person name="Koyanagi M"/>
            <person name="Keeley SD"/>
            <person name="Tatsumi K"/>
            <person name="Tanaka K"/>
            <person name="Motone F"/>
            <person name="Kageyama Y"/>
            <person name="Nozu R"/>
            <person name="Adachi N"/>
            <person name="Nishimura O"/>
            <person name="Nakagawa R"/>
            <person name="Tanegashima C"/>
            <person name="Kiyatake I"/>
            <person name="Matsumoto R"/>
            <person name="Murakumo K"/>
            <person name="Nishida K"/>
            <person name="Terakita A"/>
            <person name="Kuratani S"/>
            <person name="Sato K"/>
            <person name="Hyodo S Kuraku.S."/>
        </authorList>
    </citation>
    <scope>NUCLEOTIDE SEQUENCE [LARGE SCALE GENOMIC DNA]</scope>
</reference>
<keyword evidence="2" id="KW-1185">Reference proteome</keyword>
<evidence type="ECO:0000313" key="1">
    <source>
        <dbReference type="EMBL" id="GCC43777.1"/>
    </source>
</evidence>
<protein>
    <submittedName>
        <fullName evidence="1">Uncharacterized protein</fullName>
    </submittedName>
</protein>
<comment type="caution">
    <text evidence="1">The sequence shown here is derived from an EMBL/GenBank/DDBJ whole genome shotgun (WGS) entry which is preliminary data.</text>
</comment>
<gene>
    <name evidence="1" type="ORF">chiPu_0027890</name>
</gene>